<evidence type="ECO:0000313" key="4">
    <source>
        <dbReference type="EMBL" id="KAJ9130777.1"/>
    </source>
</evidence>
<evidence type="ECO:0000256" key="1">
    <source>
        <dbReference type="ARBA" id="ARBA00022630"/>
    </source>
</evidence>
<keyword evidence="1" id="KW-0285">Flavoprotein</keyword>
<keyword evidence="4" id="KW-0503">Monooxygenase</keyword>
<keyword evidence="3" id="KW-0560">Oxidoreductase</keyword>
<dbReference type="GO" id="GO:0004497">
    <property type="term" value="F:monooxygenase activity"/>
    <property type="evidence" value="ECO:0007669"/>
    <property type="project" value="UniProtKB-KW"/>
</dbReference>
<evidence type="ECO:0000256" key="3">
    <source>
        <dbReference type="ARBA" id="ARBA00023002"/>
    </source>
</evidence>
<reference evidence="4" key="1">
    <citation type="submission" date="2022-07" db="EMBL/GenBank/DDBJ databases">
        <title>Fungi with potential for degradation of polypropylene.</title>
        <authorList>
            <person name="Gostincar C."/>
        </authorList>
    </citation>
    <scope>NUCLEOTIDE SEQUENCE</scope>
    <source>
        <strain evidence="4">EXF-13308</strain>
    </source>
</reference>
<dbReference type="Gene3D" id="3.50.50.60">
    <property type="entry name" value="FAD/NAD(P)-binding domain"/>
    <property type="match status" value="2"/>
</dbReference>
<dbReference type="InterPro" id="IPR050346">
    <property type="entry name" value="FMO-like"/>
</dbReference>
<evidence type="ECO:0000256" key="2">
    <source>
        <dbReference type="ARBA" id="ARBA00022827"/>
    </source>
</evidence>
<proteinExistence type="predicted"/>
<protein>
    <submittedName>
        <fullName evidence="4">Flavin-binding monooxygenase-like protein</fullName>
    </submittedName>
</protein>
<evidence type="ECO:0000313" key="5">
    <source>
        <dbReference type="Proteomes" id="UP001174694"/>
    </source>
</evidence>
<dbReference type="Proteomes" id="UP001174694">
    <property type="component" value="Unassembled WGS sequence"/>
</dbReference>
<dbReference type="Pfam" id="PF13738">
    <property type="entry name" value="Pyr_redox_3"/>
    <property type="match status" value="1"/>
</dbReference>
<dbReference type="AlphaFoldDB" id="A0AA38VB37"/>
<dbReference type="InterPro" id="IPR036188">
    <property type="entry name" value="FAD/NAD-bd_sf"/>
</dbReference>
<accession>A0AA38VB37</accession>
<keyword evidence="5" id="KW-1185">Reference proteome</keyword>
<comment type="caution">
    <text evidence="4">The sequence shown here is derived from an EMBL/GenBank/DDBJ whole genome shotgun (WGS) entry which is preliminary data.</text>
</comment>
<name>A0AA38VB37_9PEZI</name>
<dbReference type="PANTHER" id="PTHR23023">
    <property type="entry name" value="DIMETHYLANILINE MONOOXYGENASE"/>
    <property type="match status" value="1"/>
</dbReference>
<gene>
    <name evidence="4" type="ORF">NKR23_g12025</name>
</gene>
<organism evidence="4 5">
    <name type="scientific">Pleurostoma richardsiae</name>
    <dbReference type="NCBI Taxonomy" id="41990"/>
    <lineage>
        <taxon>Eukaryota</taxon>
        <taxon>Fungi</taxon>
        <taxon>Dikarya</taxon>
        <taxon>Ascomycota</taxon>
        <taxon>Pezizomycotina</taxon>
        <taxon>Sordariomycetes</taxon>
        <taxon>Sordariomycetidae</taxon>
        <taxon>Calosphaeriales</taxon>
        <taxon>Pleurostomataceae</taxon>
        <taxon>Pleurostoma</taxon>
    </lineage>
</organism>
<keyword evidence="2" id="KW-0274">FAD</keyword>
<sequence>MIDTLIIGAGPSGLCAAKTFLQRDPSADVVLLDARASLGGVWSREQLYPTLRTNNLRGTLDFADFPMGDGFGAAEGEHVAGEAMHAYLDAYAGRFGVRDRIRFGTRVVEVRRREGGEEGWAVRTVVQGRNGREEEGETLRCRKLVVATGVLSVPHMPDLKGLADFGGLVMHSSELGPRSEALTHDATIGTVAVLGGGKSAYDAVYLAATTGHKVRWIIRKSGRGPVWVFPPHTYLGPFRAWKEKLVTRRFFSFMSPCVWPDFSGAGWLRRFLHRSWLGKRVVRAFWGVIHHDTIRDCGYRTDEKFGVLEPEQNPFWYGTASGVINYEQDFYSHIRSGQVHIHREDISHLSSHAIHLADGSELSADAFIAATGFSAKPTISFEPASIHSNLGLPTTHMDKAQRQIWAELDAKADRAIATQFPQLLSGISSNATDSADDAGGYTPWRLYRGIAPPGLAAAGDRSLVFLGMFSNLANTTRLEVQCLWALAYLEGRLPLPEQDRLWEDTALSQRWAQHRAPYGHGRSYPDLVFDQLPYWDLLLSDLGLETRRKGWLLRELFEPYSPEDYTGVVEEWMVKNRE</sequence>
<dbReference type="SUPFAM" id="SSF51905">
    <property type="entry name" value="FAD/NAD(P)-binding domain"/>
    <property type="match status" value="2"/>
</dbReference>
<dbReference type="EMBL" id="JANBVO010000079">
    <property type="protein sequence ID" value="KAJ9130777.1"/>
    <property type="molecule type" value="Genomic_DNA"/>
</dbReference>